<evidence type="ECO:0000259" key="11">
    <source>
        <dbReference type="PROSITE" id="PS50893"/>
    </source>
</evidence>
<organism evidence="13 14">
    <name type="scientific">Berryella intestinalis</name>
    <dbReference type="NCBI Taxonomy" id="1531429"/>
    <lineage>
        <taxon>Bacteria</taxon>
        <taxon>Bacillati</taxon>
        <taxon>Actinomycetota</taxon>
        <taxon>Coriobacteriia</taxon>
        <taxon>Eggerthellales</taxon>
        <taxon>Eggerthellaceae</taxon>
        <taxon>Berryella</taxon>
    </lineage>
</organism>
<dbReference type="PROSITE" id="PS50893">
    <property type="entry name" value="ABC_TRANSPORTER_2"/>
    <property type="match status" value="1"/>
</dbReference>
<sequence length="617" mass="65122">MKLVSEGAEGRIEATGEAKARSGAAPAKGLKDLYLRLTRPAHGLIVQGMALSALSVAFGFVPYLVAIAIAQKALAGSMFDAQALALMVGASVVCAVASRLLFGIGTGVCHRADADFRVNARHILLDHFSRLPLGWFSDRTSSEAKQAVSDDVLGMHQSVGHAPTDLVNAVLTPLVPLAYLFAVDWRLSLLLVGYLVVVVAVSMPFMMRDYSSLSKQYNAANVELSASVVEMVEGIEVVKAFGSSKRAGGRFRAAAQNLADVTYTWTKLSAGPFSLLAASISPGMMLALIGLASCLFVMNGWCDFATCVPFLVLGANIPSGIMAVSASMGFLRLAKQNLEHIAEVLAVDHLPEKGDAEDLPSGGLDVVFDRVSFAYSSDSSPALCDIDVRLAPGTVTALVGGSGSGKTTFARLIPRFWDPVSGAVRIGGKDLREASSESVLSKAAVVFQESMMLGVSIRDNIKLARPAASDAEMVEAAKAAQIHERIMELPLGYDTVIGSSDGSLSGGEAQRVAIARALIQDAPILVLDEATAHADPENETAIQEALGNLVRGRTTVVIAHRLNTVIHADRILVMESGRIVEEGTHEQLLEARGRYAGLWEAQQAGACFAGHDGKDLV</sequence>
<evidence type="ECO:0000259" key="12">
    <source>
        <dbReference type="PROSITE" id="PS50929"/>
    </source>
</evidence>
<feature type="transmembrane region" description="Helical" evidence="10">
    <location>
        <begin position="81"/>
        <end position="102"/>
    </location>
</feature>
<evidence type="ECO:0000313" key="13">
    <source>
        <dbReference type="EMBL" id="AJC12398.1"/>
    </source>
</evidence>
<dbReference type="GO" id="GO:0005886">
    <property type="term" value="C:plasma membrane"/>
    <property type="evidence" value="ECO:0007669"/>
    <property type="project" value="UniProtKB-SubCell"/>
</dbReference>
<dbReference type="SMART" id="SM00382">
    <property type="entry name" value="AAA"/>
    <property type="match status" value="1"/>
</dbReference>
<comment type="subcellular location">
    <subcellularLocation>
        <location evidence="1">Cell inner membrane</location>
        <topology evidence="1">Multi-pass membrane protein</topology>
    </subcellularLocation>
</comment>
<keyword evidence="6" id="KW-0067">ATP-binding</keyword>
<dbReference type="Proteomes" id="UP000031121">
    <property type="component" value="Chromosome"/>
</dbReference>
<dbReference type="InterPro" id="IPR039421">
    <property type="entry name" value="Type_1_exporter"/>
</dbReference>
<dbReference type="InterPro" id="IPR003439">
    <property type="entry name" value="ABC_transporter-like_ATP-bd"/>
</dbReference>
<dbReference type="RefSeq" id="WP_039689671.1">
    <property type="nucleotide sequence ID" value="NZ_CP009302.1"/>
</dbReference>
<accession>A0A0A8B6E0</accession>
<evidence type="ECO:0000256" key="1">
    <source>
        <dbReference type="ARBA" id="ARBA00004429"/>
    </source>
</evidence>
<dbReference type="Gene3D" id="3.40.50.300">
    <property type="entry name" value="P-loop containing nucleotide triphosphate hydrolases"/>
    <property type="match status" value="1"/>
</dbReference>
<dbReference type="FunFam" id="3.40.50.300:FF:000221">
    <property type="entry name" value="Multidrug ABC transporter ATP-binding protein"/>
    <property type="match status" value="1"/>
</dbReference>
<evidence type="ECO:0000256" key="10">
    <source>
        <dbReference type="SAM" id="Phobius"/>
    </source>
</evidence>
<dbReference type="OrthoDB" id="9806127at2"/>
<feature type="transmembrane region" description="Helical" evidence="10">
    <location>
        <begin position="44"/>
        <end position="69"/>
    </location>
</feature>
<dbReference type="SUPFAM" id="SSF90123">
    <property type="entry name" value="ABC transporter transmembrane region"/>
    <property type="match status" value="1"/>
</dbReference>
<keyword evidence="8 10" id="KW-0472">Membrane</keyword>
<dbReference type="KEGG" id="cbac:JI75_06735"/>
<dbReference type="PANTHER" id="PTHR24221">
    <property type="entry name" value="ATP-BINDING CASSETTE SUB-FAMILY B"/>
    <property type="match status" value="1"/>
</dbReference>
<evidence type="ECO:0000256" key="9">
    <source>
        <dbReference type="ARBA" id="ARBA00023455"/>
    </source>
</evidence>
<comment type="similarity">
    <text evidence="9">Belongs to the ABC transporter superfamily. Siderophore-Fe(3+) uptake transporter (SIUT) (TC 3.A.1.21) family.</text>
</comment>
<feature type="transmembrane region" description="Helical" evidence="10">
    <location>
        <begin position="275"/>
        <end position="298"/>
    </location>
</feature>
<evidence type="ECO:0000256" key="7">
    <source>
        <dbReference type="ARBA" id="ARBA00022989"/>
    </source>
</evidence>
<evidence type="ECO:0000256" key="3">
    <source>
        <dbReference type="ARBA" id="ARBA00022475"/>
    </source>
</evidence>
<keyword evidence="3" id="KW-1003">Cell membrane</keyword>
<evidence type="ECO:0000256" key="5">
    <source>
        <dbReference type="ARBA" id="ARBA00022741"/>
    </source>
</evidence>
<dbReference type="AlphaFoldDB" id="A0A0A8B6E0"/>
<dbReference type="PANTHER" id="PTHR24221:SF654">
    <property type="entry name" value="ATP-BINDING CASSETTE SUB-FAMILY B MEMBER 6"/>
    <property type="match status" value="1"/>
</dbReference>
<dbReference type="InterPro" id="IPR027417">
    <property type="entry name" value="P-loop_NTPase"/>
</dbReference>
<keyword evidence="4 10" id="KW-0812">Transmembrane</keyword>
<dbReference type="GO" id="GO:0005524">
    <property type="term" value="F:ATP binding"/>
    <property type="evidence" value="ECO:0007669"/>
    <property type="project" value="UniProtKB-KW"/>
</dbReference>
<dbReference type="InterPro" id="IPR003593">
    <property type="entry name" value="AAA+_ATPase"/>
</dbReference>
<evidence type="ECO:0000256" key="2">
    <source>
        <dbReference type="ARBA" id="ARBA00022448"/>
    </source>
</evidence>
<dbReference type="GO" id="GO:0034040">
    <property type="term" value="F:ATPase-coupled lipid transmembrane transporter activity"/>
    <property type="evidence" value="ECO:0007669"/>
    <property type="project" value="TreeGrafter"/>
</dbReference>
<reference evidence="13 14" key="2">
    <citation type="journal article" date="2015" name="Genome Announc.">
        <title>Complete Genome Sequence of Coriobacteriaceae Strain 68-1-3, a Novel Mucus-Degrading Isolate from the Swine Intestinal Tract.</title>
        <authorList>
            <person name="Looft T."/>
            <person name="Bayles D.O."/>
            <person name="Alt D.P."/>
            <person name="Stanton T.B."/>
        </authorList>
    </citation>
    <scope>NUCLEOTIDE SEQUENCE [LARGE SCALE GENOMIC DNA]</scope>
    <source>
        <strain evidence="13 14">68-1-3</strain>
    </source>
</reference>
<keyword evidence="5" id="KW-0547">Nucleotide-binding</keyword>
<reference evidence="14" key="1">
    <citation type="submission" date="2014-08" db="EMBL/GenBank/DDBJ databases">
        <title>Coriobacteriaceae sp. complete genome.</title>
        <authorList>
            <person name="Looft T."/>
            <person name="Bayles D.O."/>
            <person name="Stanton T.B."/>
        </authorList>
    </citation>
    <scope>NUCLEOTIDE SEQUENCE [LARGE SCALE GENOMIC DNA]</scope>
    <source>
        <strain evidence="14">68-1-3</strain>
    </source>
</reference>
<dbReference type="PROSITE" id="PS50929">
    <property type="entry name" value="ABC_TM1F"/>
    <property type="match status" value="1"/>
</dbReference>
<dbReference type="Gene3D" id="1.20.1560.10">
    <property type="entry name" value="ABC transporter type 1, transmembrane domain"/>
    <property type="match status" value="1"/>
</dbReference>
<keyword evidence="2" id="KW-0813">Transport</keyword>
<keyword evidence="7 10" id="KW-1133">Transmembrane helix</keyword>
<dbReference type="InterPro" id="IPR036640">
    <property type="entry name" value="ABC1_TM_sf"/>
</dbReference>
<dbReference type="EMBL" id="CP009302">
    <property type="protein sequence ID" value="AJC12398.1"/>
    <property type="molecule type" value="Genomic_DNA"/>
</dbReference>
<feature type="transmembrane region" description="Helical" evidence="10">
    <location>
        <begin position="189"/>
        <end position="207"/>
    </location>
</feature>
<dbReference type="InterPro" id="IPR017871">
    <property type="entry name" value="ABC_transporter-like_CS"/>
</dbReference>
<dbReference type="SUPFAM" id="SSF52540">
    <property type="entry name" value="P-loop containing nucleoside triphosphate hydrolases"/>
    <property type="match status" value="1"/>
</dbReference>
<protein>
    <submittedName>
        <fullName evidence="13">ABC transporter</fullName>
    </submittedName>
</protein>
<keyword evidence="14" id="KW-1185">Reference proteome</keyword>
<evidence type="ECO:0000313" key="14">
    <source>
        <dbReference type="Proteomes" id="UP000031121"/>
    </source>
</evidence>
<feature type="domain" description="ABC transporter" evidence="11">
    <location>
        <begin position="366"/>
        <end position="601"/>
    </location>
</feature>
<dbReference type="GO" id="GO:0016887">
    <property type="term" value="F:ATP hydrolysis activity"/>
    <property type="evidence" value="ECO:0007669"/>
    <property type="project" value="InterPro"/>
</dbReference>
<evidence type="ECO:0000256" key="8">
    <source>
        <dbReference type="ARBA" id="ARBA00023136"/>
    </source>
</evidence>
<dbReference type="InterPro" id="IPR011527">
    <property type="entry name" value="ABC1_TM_dom"/>
</dbReference>
<feature type="domain" description="ABC transmembrane type-1" evidence="12">
    <location>
        <begin position="48"/>
        <end position="333"/>
    </location>
</feature>
<dbReference type="HOGENOM" id="CLU_000604_84_9_11"/>
<dbReference type="GO" id="GO:0140359">
    <property type="term" value="F:ABC-type transporter activity"/>
    <property type="evidence" value="ECO:0007669"/>
    <property type="project" value="InterPro"/>
</dbReference>
<feature type="transmembrane region" description="Helical" evidence="10">
    <location>
        <begin position="310"/>
        <end position="331"/>
    </location>
</feature>
<dbReference type="Pfam" id="PF00005">
    <property type="entry name" value="ABC_tran"/>
    <property type="match status" value="1"/>
</dbReference>
<gene>
    <name evidence="13" type="ORF">JI75_06735</name>
</gene>
<evidence type="ECO:0000256" key="6">
    <source>
        <dbReference type="ARBA" id="ARBA00022840"/>
    </source>
</evidence>
<dbReference type="PROSITE" id="PS00211">
    <property type="entry name" value="ABC_TRANSPORTER_1"/>
    <property type="match status" value="1"/>
</dbReference>
<proteinExistence type="inferred from homology"/>
<evidence type="ECO:0000256" key="4">
    <source>
        <dbReference type="ARBA" id="ARBA00022692"/>
    </source>
</evidence>
<dbReference type="Pfam" id="PF00664">
    <property type="entry name" value="ABC_membrane"/>
    <property type="match status" value="1"/>
</dbReference>
<dbReference type="STRING" id="1531429.JI75_06735"/>
<name>A0A0A8B6E0_9ACTN</name>